<dbReference type="GO" id="GO:0016020">
    <property type="term" value="C:membrane"/>
    <property type="evidence" value="ECO:0007669"/>
    <property type="project" value="InterPro"/>
</dbReference>
<name>A0A1S4M462_IXOSC</name>
<proteinExistence type="predicted"/>
<dbReference type="Pfam" id="PF00629">
    <property type="entry name" value="MAM"/>
    <property type="match status" value="3"/>
</dbReference>
<dbReference type="InParanoid" id="A0A1S4M462"/>
<dbReference type="PROSITE" id="PS50060">
    <property type="entry name" value="MAM_2"/>
    <property type="match status" value="3"/>
</dbReference>
<dbReference type="VEuPathDB" id="VectorBase:ISCI023486"/>
<dbReference type="SUPFAM" id="SSF49899">
    <property type="entry name" value="Concanavalin A-like lectins/glucanases"/>
    <property type="match status" value="3"/>
</dbReference>
<sequence length="381" mass="42102">GRCFSFWYSMRHPNSGTLNLLLRMENNSTNLLWTRSGPQGRSWARGHVEFYADRAHKFVLEAILLASTPAVIAVDEIRVTRGECEDKALSCDFEYSGCGWKLNGWEMNSGRKIGTPDVDHTTETGYGVYARLKSSVGHLASPLLRTIKSSERRCVKFWFYLSGREAEQLNVTRVVSFSVESVIWAVRASQVPQRKWLSGSVDLLGDKDALMVAFIGATSSAPDTAVAVDDILIDEKGCPSAASCDFEDDFCNWWNVGNKTSAMQWYRNSGPTMTDGGPSVDHTLNTARGTYLLLDAQDLSTVQEGVVESEIIAKASDAACFRLFYQIANGSDASLAVEVRDASGPIVSRWTITGRGNNSWTPFSQDLNNLPSEYTVSYCYP</sequence>
<feature type="domain" description="MAM" evidence="1">
    <location>
        <begin position="89"/>
        <end position="240"/>
    </location>
</feature>
<dbReference type="EMBL" id="ABJB010251493">
    <property type="status" value="NOT_ANNOTATED_CDS"/>
    <property type="molecule type" value="Genomic_DNA"/>
</dbReference>
<reference evidence="3" key="1">
    <citation type="submission" date="2008-03" db="EMBL/GenBank/DDBJ databases">
        <title>Annotation of Ixodes scapularis.</title>
        <authorList>
            <consortium name="Ixodes scapularis Genome Project Consortium"/>
            <person name="Caler E."/>
            <person name="Hannick L.I."/>
            <person name="Bidwell S."/>
            <person name="Joardar V."/>
            <person name="Thiagarajan M."/>
            <person name="Amedeo P."/>
            <person name="Galinsky K.J."/>
            <person name="Schobel S."/>
            <person name="Inman J."/>
            <person name="Hostetler J."/>
            <person name="Miller J."/>
            <person name="Hammond M."/>
            <person name="Megy K."/>
            <person name="Lawson D."/>
            <person name="Kodira C."/>
            <person name="Sutton G."/>
            <person name="Meyer J."/>
            <person name="Hill C.A."/>
            <person name="Birren B."/>
            <person name="Nene V."/>
            <person name="Collins F."/>
            <person name="Alarcon-Chaidez F."/>
            <person name="Wikel S."/>
            <person name="Strausberg R."/>
        </authorList>
    </citation>
    <scope>NUCLEOTIDE SEQUENCE [LARGE SCALE GENOMIC DNA]</scope>
    <source>
        <strain evidence="3">Wikel</strain>
    </source>
</reference>
<dbReference type="InterPro" id="IPR000998">
    <property type="entry name" value="MAM_dom"/>
</dbReference>
<dbReference type="EMBL" id="ABJB010148673">
    <property type="status" value="NOT_ANNOTATED_CDS"/>
    <property type="molecule type" value="Genomic_DNA"/>
</dbReference>
<dbReference type="EMBL" id="ABJB010836604">
    <property type="status" value="NOT_ANNOTATED_CDS"/>
    <property type="molecule type" value="Genomic_DNA"/>
</dbReference>
<evidence type="ECO:0000313" key="2">
    <source>
        <dbReference type="EnsemblMetazoa" id="ISCW023486-PA"/>
    </source>
</evidence>
<protein>
    <recommendedName>
        <fullName evidence="1">MAM domain-containing protein</fullName>
    </recommendedName>
</protein>
<dbReference type="EMBL" id="ABJB010910356">
    <property type="status" value="NOT_ANNOTATED_CDS"/>
    <property type="molecule type" value="Genomic_DNA"/>
</dbReference>
<dbReference type="AlphaFoldDB" id="A0A1S4M462"/>
<reference evidence="2" key="2">
    <citation type="submission" date="2020-05" db="UniProtKB">
        <authorList>
            <consortium name="EnsemblMetazoa"/>
        </authorList>
    </citation>
    <scope>IDENTIFICATION</scope>
    <source>
        <strain evidence="2">wikel</strain>
    </source>
</reference>
<dbReference type="Proteomes" id="UP000001555">
    <property type="component" value="Unassembled WGS sequence"/>
</dbReference>
<organism evidence="2 3">
    <name type="scientific">Ixodes scapularis</name>
    <name type="common">Black-legged tick</name>
    <name type="synonym">Deer tick</name>
    <dbReference type="NCBI Taxonomy" id="6945"/>
    <lineage>
        <taxon>Eukaryota</taxon>
        <taxon>Metazoa</taxon>
        <taxon>Ecdysozoa</taxon>
        <taxon>Arthropoda</taxon>
        <taxon>Chelicerata</taxon>
        <taxon>Arachnida</taxon>
        <taxon>Acari</taxon>
        <taxon>Parasitiformes</taxon>
        <taxon>Ixodida</taxon>
        <taxon>Ixodoidea</taxon>
        <taxon>Ixodidae</taxon>
        <taxon>Ixodinae</taxon>
        <taxon>Ixodes</taxon>
    </lineage>
</organism>
<evidence type="ECO:0000313" key="3">
    <source>
        <dbReference type="Proteomes" id="UP000001555"/>
    </source>
</evidence>
<accession>A0A1S4M462</accession>
<dbReference type="SMART" id="SM00137">
    <property type="entry name" value="MAM"/>
    <property type="match status" value="1"/>
</dbReference>
<feature type="domain" description="MAM" evidence="1">
    <location>
        <begin position="242"/>
        <end position="378"/>
    </location>
</feature>
<dbReference type="EMBL" id="ABJB010376371">
    <property type="status" value="NOT_ANNOTATED_CDS"/>
    <property type="molecule type" value="Genomic_DNA"/>
</dbReference>
<keyword evidence="3" id="KW-1185">Reference proteome</keyword>
<evidence type="ECO:0000259" key="1">
    <source>
        <dbReference type="PROSITE" id="PS50060"/>
    </source>
</evidence>
<dbReference type="CDD" id="cd06263">
    <property type="entry name" value="MAM"/>
    <property type="match status" value="1"/>
</dbReference>
<dbReference type="PANTHER" id="PTHR23282">
    <property type="entry name" value="APICAL ENDOSOMAL GLYCOPROTEIN PRECURSOR"/>
    <property type="match status" value="1"/>
</dbReference>
<dbReference type="EnsemblMetazoa" id="ISCW023486-RA">
    <property type="protein sequence ID" value="ISCW023486-PA"/>
    <property type="gene ID" value="ISCW023486"/>
</dbReference>
<feature type="domain" description="MAM" evidence="1">
    <location>
        <begin position="1"/>
        <end position="86"/>
    </location>
</feature>
<dbReference type="Gene3D" id="2.60.120.200">
    <property type="match status" value="3"/>
</dbReference>
<dbReference type="InterPro" id="IPR051560">
    <property type="entry name" value="MAM_domain-containing"/>
</dbReference>
<dbReference type="InterPro" id="IPR013320">
    <property type="entry name" value="ConA-like_dom_sf"/>
</dbReference>
<dbReference type="VEuPathDB" id="VectorBase:ISCW023486"/>
<dbReference type="PANTHER" id="PTHR23282:SF101">
    <property type="entry name" value="MAM DOMAIN-CONTAINING PROTEIN"/>
    <property type="match status" value="1"/>
</dbReference>